<accession>A0A6P8YA17</accession>
<keyword evidence="1" id="KW-1185">Reference proteome</keyword>
<gene>
    <name evidence="2" type="primary">LOC117640572</name>
</gene>
<organism evidence="2">
    <name type="scientific">Thrips palmi</name>
    <name type="common">Melon thrips</name>
    <dbReference type="NCBI Taxonomy" id="161013"/>
    <lineage>
        <taxon>Eukaryota</taxon>
        <taxon>Metazoa</taxon>
        <taxon>Ecdysozoa</taxon>
        <taxon>Arthropoda</taxon>
        <taxon>Hexapoda</taxon>
        <taxon>Insecta</taxon>
        <taxon>Pterygota</taxon>
        <taxon>Neoptera</taxon>
        <taxon>Paraneoptera</taxon>
        <taxon>Thysanoptera</taxon>
        <taxon>Terebrantia</taxon>
        <taxon>Thripoidea</taxon>
        <taxon>Thripidae</taxon>
        <taxon>Thrips</taxon>
    </lineage>
</organism>
<sequence>MFWCGSCDKTTSEACRVEGHICLRSDEAFNAVAEEVNRAQAMLDTMVDKALWRWQADVQVEHCLIEEDADWEPADESAVLFLAGDLTSEERGLFQHFLESLEFWPEYEYTVSSGLRNTGHKLMRAPKQRVASIHPLRRPVRDCLSSGCARDATATCLLCTSPRRAPSAPRRWI</sequence>
<name>A0A6P8YA17_THRPL</name>
<dbReference type="AlphaFoldDB" id="A0A6P8YA17"/>
<dbReference type="Proteomes" id="UP000515158">
    <property type="component" value="Unplaced"/>
</dbReference>
<dbReference type="RefSeq" id="XP_034233036.1">
    <property type="nucleotide sequence ID" value="XM_034377145.1"/>
</dbReference>
<evidence type="ECO:0000313" key="2">
    <source>
        <dbReference type="RefSeq" id="XP_034233036.1"/>
    </source>
</evidence>
<protein>
    <submittedName>
        <fullName evidence="2">Uncharacterized protein LOC117640572 isoform X2</fullName>
    </submittedName>
</protein>
<evidence type="ECO:0000313" key="1">
    <source>
        <dbReference type="Proteomes" id="UP000515158"/>
    </source>
</evidence>
<dbReference type="GeneID" id="117640572"/>
<proteinExistence type="predicted"/>
<reference evidence="2" key="1">
    <citation type="submission" date="2025-08" db="UniProtKB">
        <authorList>
            <consortium name="RefSeq"/>
        </authorList>
    </citation>
    <scope>IDENTIFICATION</scope>
    <source>
        <tissue evidence="2">Total insect</tissue>
    </source>
</reference>